<dbReference type="InterPro" id="IPR006085">
    <property type="entry name" value="XPG_DNA_repair_N"/>
</dbReference>
<evidence type="ECO:0000259" key="8">
    <source>
        <dbReference type="SMART" id="SM00485"/>
    </source>
</evidence>
<sequence length="512" mass="57444">MGVKRLTALLARFAPSCISMPAPAAISGWTVAIDSNIFVQRFFRTPQPVNPGNAAVKDNSKRHLRGMYNLGMYAKSIDVTPVFVFDGQSRLDEKSEELSKRRKERKRIRKEHQQECIRALRIGIMERIAVCLLDDQIEVSGITNWTVYQHQHQEKCSPTATPEYPVFISADKQQSSVLHPNNIYDIARAADSNSADRSDYLQMYTGNPTVPKAITWLQSQVEEKKLQQVESAFKASVDVLANKRIKKSTINSRMDDLERQIRQGLLFRLGALGDSDYAGFEQDTSHLLSMLRQLSNHRLSALACRGESLMAEHVEECRQLVAAMGYATYTSEAGMESECVCAQLTRTGVADAVCSEDLDVLAFGGQRLLRGFFGMDPDSMMLIDHKRMLGELGLTREQFLDLCILCGTDYSSTIEKVGPITALKLIQSHGSIESILATGKYREREGFRFELAREVFNSSGQSCNVPFWSRDQVRWRPCPGSSATVDMLLPLAERDWRSKEESSDPFAPSAML</sequence>
<protein>
    <recommendedName>
        <fullName evidence="11">PIN domain-like protein</fullName>
    </recommendedName>
</protein>
<keyword evidence="6" id="KW-0460">Magnesium</keyword>
<dbReference type="EMBL" id="JANBTW010000001">
    <property type="protein sequence ID" value="KAJ2681224.1"/>
    <property type="molecule type" value="Genomic_DNA"/>
</dbReference>
<dbReference type="PANTHER" id="PTHR11081">
    <property type="entry name" value="FLAP ENDONUCLEASE FAMILY MEMBER"/>
    <property type="match status" value="1"/>
</dbReference>
<dbReference type="GO" id="GO:0006281">
    <property type="term" value="P:DNA repair"/>
    <property type="evidence" value="ECO:0007669"/>
    <property type="project" value="UniProtKB-ARBA"/>
</dbReference>
<feature type="domain" description="XPG-I" evidence="7">
    <location>
        <begin position="322"/>
        <end position="394"/>
    </location>
</feature>
<dbReference type="Pfam" id="PF00867">
    <property type="entry name" value="XPG_I"/>
    <property type="match status" value="1"/>
</dbReference>
<dbReference type="PRINTS" id="PR00853">
    <property type="entry name" value="XPGRADSUPER"/>
</dbReference>
<comment type="cofactor">
    <cofactor evidence="1">
        <name>Mg(2+)</name>
        <dbReference type="ChEBI" id="CHEBI:18420"/>
    </cofactor>
</comment>
<evidence type="ECO:0000313" key="9">
    <source>
        <dbReference type="EMBL" id="KAJ2681224.1"/>
    </source>
</evidence>
<dbReference type="CDD" id="cd09907">
    <property type="entry name" value="H3TH_FEN1-Euk"/>
    <property type="match status" value="1"/>
</dbReference>
<evidence type="ECO:0000313" key="10">
    <source>
        <dbReference type="Proteomes" id="UP001151518"/>
    </source>
</evidence>
<dbReference type="InterPro" id="IPR036279">
    <property type="entry name" value="5-3_exonuclease_C_sf"/>
</dbReference>
<dbReference type="SMART" id="SM00279">
    <property type="entry name" value="HhH2"/>
    <property type="match status" value="1"/>
</dbReference>
<evidence type="ECO:0000256" key="5">
    <source>
        <dbReference type="ARBA" id="ARBA00022801"/>
    </source>
</evidence>
<dbReference type="OrthoDB" id="31113at2759"/>
<dbReference type="InterPro" id="IPR006086">
    <property type="entry name" value="XPG-I_dom"/>
</dbReference>
<evidence type="ECO:0000256" key="2">
    <source>
        <dbReference type="ARBA" id="ARBA00022722"/>
    </source>
</evidence>
<keyword evidence="3" id="KW-0479">Metal-binding</keyword>
<dbReference type="SMART" id="SM00484">
    <property type="entry name" value="XPGI"/>
    <property type="match status" value="1"/>
</dbReference>
<keyword evidence="4" id="KW-0255">Endonuclease</keyword>
<evidence type="ECO:0000259" key="7">
    <source>
        <dbReference type="SMART" id="SM00484"/>
    </source>
</evidence>
<dbReference type="AlphaFoldDB" id="A0A9W8GFR7"/>
<keyword evidence="2" id="KW-0540">Nuclease</keyword>
<dbReference type="InterPro" id="IPR008918">
    <property type="entry name" value="HhH2"/>
</dbReference>
<evidence type="ECO:0000256" key="6">
    <source>
        <dbReference type="ARBA" id="ARBA00022842"/>
    </source>
</evidence>
<reference evidence="9" key="1">
    <citation type="submission" date="2022-07" db="EMBL/GenBank/DDBJ databases">
        <title>Phylogenomic reconstructions and comparative analyses of Kickxellomycotina fungi.</title>
        <authorList>
            <person name="Reynolds N.K."/>
            <person name="Stajich J.E."/>
            <person name="Barry K."/>
            <person name="Grigoriev I.V."/>
            <person name="Crous P."/>
            <person name="Smith M.E."/>
        </authorList>
    </citation>
    <scope>NUCLEOTIDE SEQUENCE</scope>
    <source>
        <strain evidence="9">NRRL 3115</strain>
    </source>
</reference>
<dbReference type="GO" id="GO:0046872">
    <property type="term" value="F:metal ion binding"/>
    <property type="evidence" value="ECO:0007669"/>
    <property type="project" value="UniProtKB-KW"/>
</dbReference>
<dbReference type="SUPFAM" id="SSF88723">
    <property type="entry name" value="PIN domain-like"/>
    <property type="match status" value="1"/>
</dbReference>
<dbReference type="GO" id="GO:0003677">
    <property type="term" value="F:DNA binding"/>
    <property type="evidence" value="ECO:0007669"/>
    <property type="project" value="InterPro"/>
</dbReference>
<dbReference type="SUPFAM" id="SSF47807">
    <property type="entry name" value="5' to 3' exonuclease, C-terminal subdomain"/>
    <property type="match status" value="1"/>
</dbReference>
<evidence type="ECO:0000256" key="3">
    <source>
        <dbReference type="ARBA" id="ARBA00022723"/>
    </source>
</evidence>
<dbReference type="GO" id="GO:0008409">
    <property type="term" value="F:5'-3' exonuclease activity"/>
    <property type="evidence" value="ECO:0007669"/>
    <property type="project" value="TreeGrafter"/>
</dbReference>
<dbReference type="Proteomes" id="UP001151518">
    <property type="component" value="Unassembled WGS sequence"/>
</dbReference>
<dbReference type="InterPro" id="IPR029060">
    <property type="entry name" value="PIN-like_dom_sf"/>
</dbReference>
<evidence type="ECO:0008006" key="11">
    <source>
        <dbReference type="Google" id="ProtNLM"/>
    </source>
</evidence>
<dbReference type="GO" id="GO:0017108">
    <property type="term" value="F:5'-flap endonuclease activity"/>
    <property type="evidence" value="ECO:0007669"/>
    <property type="project" value="TreeGrafter"/>
</dbReference>
<organism evidence="9 10">
    <name type="scientific">Coemansia spiralis</name>
    <dbReference type="NCBI Taxonomy" id="417178"/>
    <lineage>
        <taxon>Eukaryota</taxon>
        <taxon>Fungi</taxon>
        <taxon>Fungi incertae sedis</taxon>
        <taxon>Zoopagomycota</taxon>
        <taxon>Kickxellomycotina</taxon>
        <taxon>Kickxellomycetes</taxon>
        <taxon>Kickxellales</taxon>
        <taxon>Kickxellaceae</taxon>
        <taxon>Coemansia</taxon>
    </lineage>
</organism>
<proteinExistence type="predicted"/>
<dbReference type="SMART" id="SM00485">
    <property type="entry name" value="XPGN"/>
    <property type="match status" value="1"/>
</dbReference>
<comment type="caution">
    <text evidence="9">The sequence shown here is derived from an EMBL/GenBank/DDBJ whole genome shotgun (WGS) entry which is preliminary data.</text>
</comment>
<accession>A0A9W8GFR7</accession>
<dbReference type="PANTHER" id="PTHR11081:SF9">
    <property type="entry name" value="FLAP ENDONUCLEASE 1"/>
    <property type="match status" value="1"/>
</dbReference>
<dbReference type="Gene3D" id="1.10.150.20">
    <property type="entry name" value="5' to 3' exonuclease, C-terminal subdomain"/>
    <property type="match status" value="1"/>
</dbReference>
<feature type="domain" description="XPG N-terminal" evidence="8">
    <location>
        <begin position="1"/>
        <end position="108"/>
    </location>
</feature>
<keyword evidence="5" id="KW-0378">Hydrolase</keyword>
<evidence type="ECO:0000256" key="4">
    <source>
        <dbReference type="ARBA" id="ARBA00022759"/>
    </source>
</evidence>
<dbReference type="Gene3D" id="3.40.50.1010">
    <property type="entry name" value="5'-nuclease"/>
    <property type="match status" value="2"/>
</dbReference>
<gene>
    <name evidence="9" type="ORF">GGI25_000179</name>
</gene>
<dbReference type="InterPro" id="IPR006084">
    <property type="entry name" value="XPG/Rad2"/>
</dbReference>
<evidence type="ECO:0000256" key="1">
    <source>
        <dbReference type="ARBA" id="ARBA00001946"/>
    </source>
</evidence>
<dbReference type="Pfam" id="PF00752">
    <property type="entry name" value="XPG_N"/>
    <property type="match status" value="1"/>
</dbReference>
<name>A0A9W8GFR7_9FUNG</name>